<dbReference type="GO" id="GO:0070740">
    <property type="term" value="F:tubulin-glutamic acid ligase activity"/>
    <property type="evidence" value="ECO:0007669"/>
    <property type="project" value="TreeGrafter"/>
</dbReference>
<name>A0A0N0P7G7_LEPSE</name>
<dbReference type="InterPro" id="IPR004344">
    <property type="entry name" value="TTL/TTLL_fam"/>
</dbReference>
<feature type="region of interest" description="Disordered" evidence="6">
    <location>
        <begin position="609"/>
        <end position="632"/>
    </location>
</feature>
<dbReference type="VEuPathDB" id="TriTrypDB:Lsey_0040_0020"/>
<sequence>MELHAKEAAAAQHARAALQPFLTPPPVVSYPHVPLAAHLPAAAPDETAAVTSTDVLLISSPYPRRRATLAFLPHDAPADGWEHVTRDELGEREPGTHISLVRPDPLPPPGEEVSNTNLIENQKSASLDDRSTAAEDFKQAARPSCHPVLSICRAVPRTSTSPYHRLSYIFGDTCCPFTALIGTLRAAGFTRMEGRRALLHKTHSLLWVKHLMPSTVDQLMGQLAQYRKVNHFPGTHWLGRKDKLCRLMRRAQQRWQRATTANGSESAAGIGGNGCAGNGKASTPLKSPRDPHLAGTASVDITSDAAHSMLMDSDWAALTPPTWVLPQDAKAFQSSLRQSHARRRSLSPTTNVFIVKPANNAGGQGIFLVDAGKDDCGVAAAEAVLVKAGALPKVDFNPAPDAATRDLSNATTSFVVDRTERKNSSSSSSGGGGGQLDGSCFVVQRYMSRPFLLMGHKFDLRLYVVVTSYEPMRMYLYREGLVRIASEAYHAPPSNKGKQAATEQDALADLQQLRAHLTNFTVNKQQATAHAHAASQSGSDEDDSKGGKTEAATVGGARAMESKWPLEALRVYMQEAGYNWSGTQERIHEVLRKTFLSVTPEVRSELHAATRRAAERTGSVDTASSSHLPPPPCTATGIGPFFEFFGVDILLVHDNAESKKRTSPSEIAAAPTLRPVLLEVNILPSLSTHYSLFDQRVKANFIADALTLVGLTSPLFKTAPASPAAPSPPSKHGDTADEHQKTEDWISRTFPADVHAREACYTAAEEQRRAFSFTPLLPTPDSATRYESLMVDSSLGVAAPSRYDAVLSSWAAAQTRPVA</sequence>
<feature type="region of interest" description="Disordered" evidence="6">
    <location>
        <begin position="719"/>
        <end position="741"/>
    </location>
</feature>
<dbReference type="Gene3D" id="3.30.470.20">
    <property type="entry name" value="ATP-grasp fold, B domain"/>
    <property type="match status" value="1"/>
</dbReference>
<dbReference type="PANTHER" id="PTHR12241">
    <property type="entry name" value="TUBULIN POLYGLUTAMYLASE"/>
    <property type="match status" value="1"/>
</dbReference>
<organism evidence="7 8">
    <name type="scientific">Leptomonas seymouri</name>
    <dbReference type="NCBI Taxonomy" id="5684"/>
    <lineage>
        <taxon>Eukaryota</taxon>
        <taxon>Discoba</taxon>
        <taxon>Euglenozoa</taxon>
        <taxon>Kinetoplastea</taxon>
        <taxon>Metakinetoplastina</taxon>
        <taxon>Trypanosomatida</taxon>
        <taxon>Trypanosomatidae</taxon>
        <taxon>Leishmaniinae</taxon>
        <taxon>Leptomonas</taxon>
    </lineage>
</organism>
<dbReference type="OMA" id="NHFPGTH"/>
<feature type="region of interest" description="Disordered" evidence="6">
    <location>
        <begin position="257"/>
        <end position="295"/>
    </location>
</feature>
<dbReference type="EMBL" id="LJSK01000040">
    <property type="protein sequence ID" value="KPI88776.1"/>
    <property type="molecule type" value="Genomic_DNA"/>
</dbReference>
<keyword evidence="8" id="KW-1185">Reference proteome</keyword>
<evidence type="ECO:0000313" key="7">
    <source>
        <dbReference type="EMBL" id="KPI88776.1"/>
    </source>
</evidence>
<comment type="catalytic activity">
    <reaction evidence="5">
        <text>L-glutamyl-[protein] + L-glutamate + ATP = gamma-L-glutamyl-L-glutamyl-[protein] + ADP + phosphate + H(+)</text>
        <dbReference type="Rhea" id="RHEA:60144"/>
        <dbReference type="Rhea" id="RHEA-COMP:10208"/>
        <dbReference type="Rhea" id="RHEA-COMP:15517"/>
        <dbReference type="ChEBI" id="CHEBI:15378"/>
        <dbReference type="ChEBI" id="CHEBI:29973"/>
        <dbReference type="ChEBI" id="CHEBI:29985"/>
        <dbReference type="ChEBI" id="CHEBI:30616"/>
        <dbReference type="ChEBI" id="CHEBI:43474"/>
        <dbReference type="ChEBI" id="CHEBI:143622"/>
        <dbReference type="ChEBI" id="CHEBI:456216"/>
    </reaction>
    <physiologicalReaction direction="left-to-right" evidence="5">
        <dbReference type="Rhea" id="RHEA:60145"/>
    </physiologicalReaction>
</comment>
<evidence type="ECO:0000256" key="5">
    <source>
        <dbReference type="ARBA" id="ARBA00049274"/>
    </source>
</evidence>
<feature type="region of interest" description="Disordered" evidence="6">
    <location>
        <begin position="525"/>
        <end position="556"/>
    </location>
</feature>
<evidence type="ECO:0000256" key="6">
    <source>
        <dbReference type="SAM" id="MobiDB-lite"/>
    </source>
</evidence>
<dbReference type="GO" id="GO:0005524">
    <property type="term" value="F:ATP binding"/>
    <property type="evidence" value="ECO:0007669"/>
    <property type="project" value="UniProtKB-KW"/>
</dbReference>
<dbReference type="PROSITE" id="PS51221">
    <property type="entry name" value="TTL"/>
    <property type="match status" value="1"/>
</dbReference>
<dbReference type="AlphaFoldDB" id="A0A0N0P7G7"/>
<evidence type="ECO:0000313" key="8">
    <source>
        <dbReference type="Proteomes" id="UP000038009"/>
    </source>
</evidence>
<accession>A0A0N0P7G7</accession>
<reference evidence="7 8" key="1">
    <citation type="journal article" date="2015" name="PLoS Pathog.">
        <title>Leptomonas seymouri: Adaptations to the Dixenous Life Cycle Analyzed by Genome Sequencing, Transcriptome Profiling and Co-infection with Leishmania donovani.</title>
        <authorList>
            <person name="Kraeva N."/>
            <person name="Butenko A."/>
            <person name="Hlavacova J."/>
            <person name="Kostygov A."/>
            <person name="Myskova J."/>
            <person name="Grybchuk D."/>
            <person name="Lestinova T."/>
            <person name="Votypka J."/>
            <person name="Volf P."/>
            <person name="Opperdoes F."/>
            <person name="Flegontov P."/>
            <person name="Lukes J."/>
            <person name="Yurchenko V."/>
        </authorList>
    </citation>
    <scope>NUCLEOTIDE SEQUENCE [LARGE SCALE GENOMIC DNA]</scope>
    <source>
        <strain evidence="7 8">ATCC 30220</strain>
    </source>
</reference>
<comment type="caution">
    <text evidence="7">The sequence shown here is derived from an EMBL/GenBank/DDBJ whole genome shotgun (WGS) entry which is preliminary data.</text>
</comment>
<evidence type="ECO:0000256" key="2">
    <source>
        <dbReference type="ARBA" id="ARBA00022741"/>
    </source>
</evidence>
<dbReference type="SUPFAM" id="SSF56059">
    <property type="entry name" value="Glutathione synthetase ATP-binding domain-like"/>
    <property type="match status" value="1"/>
</dbReference>
<gene>
    <name evidence="7" type="ORF">ABL78_2091</name>
</gene>
<proteinExistence type="predicted"/>
<dbReference type="OrthoDB" id="202825at2759"/>
<dbReference type="GO" id="GO:0015631">
    <property type="term" value="F:tubulin binding"/>
    <property type="evidence" value="ECO:0007669"/>
    <property type="project" value="TreeGrafter"/>
</dbReference>
<evidence type="ECO:0000256" key="1">
    <source>
        <dbReference type="ARBA" id="ARBA00022598"/>
    </source>
</evidence>
<dbReference type="PANTHER" id="PTHR12241:SF145">
    <property type="entry name" value="TUBULIN POLYGLUTAMYLASE TTLL5"/>
    <property type="match status" value="1"/>
</dbReference>
<feature type="region of interest" description="Disordered" evidence="6">
    <location>
        <begin position="413"/>
        <end position="434"/>
    </location>
</feature>
<dbReference type="GO" id="GO:0036064">
    <property type="term" value="C:ciliary basal body"/>
    <property type="evidence" value="ECO:0007669"/>
    <property type="project" value="TreeGrafter"/>
</dbReference>
<keyword evidence="2" id="KW-0547">Nucleotide-binding</keyword>
<dbReference type="Pfam" id="PF03133">
    <property type="entry name" value="TTL"/>
    <property type="match status" value="2"/>
</dbReference>
<keyword evidence="3" id="KW-0067">ATP-binding</keyword>
<dbReference type="GO" id="GO:0000226">
    <property type="term" value="P:microtubule cytoskeleton organization"/>
    <property type="evidence" value="ECO:0007669"/>
    <property type="project" value="TreeGrafter"/>
</dbReference>
<feature type="compositionally biased region" description="Basic and acidic residues" evidence="6">
    <location>
        <begin position="731"/>
        <end position="741"/>
    </location>
</feature>
<protein>
    <recommendedName>
        <fullName evidence="4">Tubulin--tyrosine ligase-like protein 5</fullName>
    </recommendedName>
</protein>
<keyword evidence="1 7" id="KW-0436">Ligase</keyword>
<evidence type="ECO:0000256" key="4">
    <source>
        <dbReference type="ARBA" id="ARBA00041448"/>
    </source>
</evidence>
<feature type="compositionally biased region" description="Low complexity" evidence="6">
    <location>
        <begin position="525"/>
        <end position="537"/>
    </location>
</feature>
<dbReference type="Proteomes" id="UP000038009">
    <property type="component" value="Unassembled WGS sequence"/>
</dbReference>
<evidence type="ECO:0000256" key="3">
    <source>
        <dbReference type="ARBA" id="ARBA00022840"/>
    </source>
</evidence>